<dbReference type="PANTHER" id="PTHR36180">
    <property type="entry name" value="DNA-BINDING PROTEIN-RELATED-RELATED"/>
    <property type="match status" value="1"/>
</dbReference>
<evidence type="ECO:0000259" key="1">
    <source>
        <dbReference type="PROSITE" id="PS51750"/>
    </source>
</evidence>
<dbReference type="HOGENOM" id="CLU_046670_8_1_6"/>
<dbReference type="AlphaFoldDB" id="B0VN13"/>
<reference evidence="2 3" key="1">
    <citation type="journal article" date="2008" name="PLoS ONE">
        <title>Comparative analysis of Acinetobacters: three genomes for three lifestyles.</title>
        <authorList>
            <person name="Vallenet D."/>
            <person name="Nordmann P."/>
            <person name="Barbe V."/>
            <person name="Poirel L."/>
            <person name="Mangenot S."/>
            <person name="Bataille E."/>
            <person name="Dossat C."/>
            <person name="Gas S."/>
            <person name="Kreimeyer A."/>
            <person name="Lenoble P."/>
            <person name="Oztas S."/>
            <person name="Poulain J."/>
            <person name="Segurens B."/>
            <person name="Robert C."/>
            <person name="Abergel C."/>
            <person name="Claverie J.M."/>
            <person name="Raoult D."/>
            <person name="Medigue C."/>
            <person name="Weissenbach J."/>
            <person name="Cruveiller S."/>
        </authorList>
    </citation>
    <scope>NUCLEOTIDE SEQUENCE [LARGE SCALE GENOMIC DNA]</scope>
    <source>
        <strain evidence="2 3">SDF</strain>
    </source>
</reference>
<evidence type="ECO:0000313" key="2">
    <source>
        <dbReference type="EMBL" id="CAP01089.1"/>
    </source>
</evidence>
<dbReference type="PANTHER" id="PTHR36180:SF2">
    <property type="entry name" value="BRO FAMILY PROTEIN"/>
    <property type="match status" value="1"/>
</dbReference>
<dbReference type="PROSITE" id="PS51750">
    <property type="entry name" value="BRO_N"/>
    <property type="match status" value="1"/>
</dbReference>
<feature type="domain" description="Bro-N" evidence="1">
    <location>
        <begin position="1"/>
        <end position="110"/>
    </location>
</feature>
<dbReference type="Proteomes" id="UP000001741">
    <property type="component" value="Chromosome"/>
</dbReference>
<evidence type="ECO:0000313" key="3">
    <source>
        <dbReference type="Proteomes" id="UP000001741"/>
    </source>
</evidence>
<dbReference type="KEGG" id="abm:ABSDF1750"/>
<sequence>MSEMSVFNFNQNEIRTIVKDDGEIWFIAADVATVLGYRNAPDMVRNLDVDEADTHNLRIRSENGVLQDRQVSIINESGLYSATLKSRKPEAKQFKKWVTSDVLPSIRKNGGYISGQENDDPEIIMAKALQVANNVIIRKTQELQQAQAERDHAITTKAEIGSHREATAMATASKFKRENEDLKQKLGESISFAAVASINTKLKTNFGNKEGRLLSKYSREHHLEIKKATVQGQRFSEVNSYHRDAWLAIFNIDLTSVFGA</sequence>
<organism evidence="2 3">
    <name type="scientific">Acinetobacter baumannii (strain SDF)</name>
    <dbReference type="NCBI Taxonomy" id="509170"/>
    <lineage>
        <taxon>Bacteria</taxon>
        <taxon>Pseudomonadati</taxon>
        <taxon>Pseudomonadota</taxon>
        <taxon>Gammaproteobacteria</taxon>
        <taxon>Moraxellales</taxon>
        <taxon>Moraxellaceae</taxon>
        <taxon>Acinetobacter</taxon>
        <taxon>Acinetobacter calcoaceticus/baumannii complex</taxon>
    </lineage>
</organism>
<name>B0VN13_ACIBS</name>
<dbReference type="BioCyc" id="ABAU509170:GCL9-1430-MONOMER"/>
<gene>
    <name evidence="2" type="ordered locus">ABSDF1750</name>
</gene>
<proteinExistence type="predicted"/>
<dbReference type="EMBL" id="CU468230">
    <property type="protein sequence ID" value="CAP01089.1"/>
    <property type="molecule type" value="Genomic_DNA"/>
</dbReference>
<accession>B0VN13</accession>
<dbReference type="InterPro" id="IPR003497">
    <property type="entry name" value="BRO_N_domain"/>
</dbReference>
<protein>
    <recommendedName>
        <fullName evidence="1">Bro-N domain-containing protein</fullName>
    </recommendedName>
</protein>
<dbReference type="Pfam" id="PF02498">
    <property type="entry name" value="Bro-N"/>
    <property type="match status" value="1"/>
</dbReference>
<dbReference type="SMART" id="SM01040">
    <property type="entry name" value="Bro-N"/>
    <property type="match status" value="1"/>
</dbReference>